<dbReference type="Proteomes" id="UP001501084">
    <property type="component" value="Unassembled WGS sequence"/>
</dbReference>
<evidence type="ECO:0000313" key="2">
    <source>
        <dbReference type="Proteomes" id="UP001501084"/>
    </source>
</evidence>
<dbReference type="EMBL" id="BAAAOP010000005">
    <property type="protein sequence ID" value="GAA2187566.1"/>
    <property type="molecule type" value="Genomic_DNA"/>
</dbReference>
<dbReference type="RefSeq" id="WP_346057795.1">
    <property type="nucleotide sequence ID" value="NZ_BAAAOP010000005.1"/>
</dbReference>
<accession>A0ABP5MW47</accession>
<organism evidence="1 2">
    <name type="scientific">Leucobacter alluvii</name>
    <dbReference type="NCBI Taxonomy" id="340321"/>
    <lineage>
        <taxon>Bacteria</taxon>
        <taxon>Bacillati</taxon>
        <taxon>Actinomycetota</taxon>
        <taxon>Actinomycetes</taxon>
        <taxon>Micrococcales</taxon>
        <taxon>Microbacteriaceae</taxon>
        <taxon>Leucobacter</taxon>
    </lineage>
</organism>
<protein>
    <submittedName>
        <fullName evidence="1">Uncharacterized protein</fullName>
    </submittedName>
</protein>
<reference evidence="2" key="1">
    <citation type="journal article" date="2019" name="Int. J. Syst. Evol. Microbiol.">
        <title>The Global Catalogue of Microorganisms (GCM) 10K type strain sequencing project: providing services to taxonomists for standard genome sequencing and annotation.</title>
        <authorList>
            <consortium name="The Broad Institute Genomics Platform"/>
            <consortium name="The Broad Institute Genome Sequencing Center for Infectious Disease"/>
            <person name="Wu L."/>
            <person name="Ma J."/>
        </authorList>
    </citation>
    <scope>NUCLEOTIDE SEQUENCE [LARGE SCALE GENOMIC DNA]</scope>
    <source>
        <strain evidence="2">JCM 14919</strain>
    </source>
</reference>
<gene>
    <name evidence="1" type="ORF">GCM10009786_13060</name>
</gene>
<evidence type="ECO:0000313" key="1">
    <source>
        <dbReference type="EMBL" id="GAA2187566.1"/>
    </source>
</evidence>
<keyword evidence="2" id="KW-1185">Reference proteome</keyword>
<comment type="caution">
    <text evidence="1">The sequence shown here is derived from an EMBL/GenBank/DDBJ whole genome shotgun (WGS) entry which is preliminary data.</text>
</comment>
<proteinExistence type="predicted"/>
<sequence>MTPDELLAGPRGRRLCLELARATISALPEGHADAVRWRDGVFWAGVLLSPPSDAPRVVLYAPTSPGEDASAPPPEPSRDGVVSDALDAIARVPLPELTAAMLLEAVTEAVDAAMYWQAPNGDDVLAAMPDARAGLRRFAALVTDAPHSAWWSRGVLDTPQFAVMWDPLEPAPAAPAAEPTELPLEDLSSYYAGFMLTAWRAERRAAEARSVAELQDDPEGSSGEWWSFPPAGALDTTASIPGFGPAGLYLKEDSHGWEAAAVVPIEPHPASRVFRITGTEDWAALCAAYPLDVSAQMRYVWGETTGRIGAWVMPDWARVGERWDAVHLGVDGYLSSAGRAIDCGNGRGSVIAGWGPGVTYWLSDVVRPGDGAERWARSEPETHVNVHAWARVVTTW</sequence>
<name>A0ABP5MW47_9MICO</name>